<dbReference type="Pfam" id="PF11154">
    <property type="entry name" value="DUF2934"/>
    <property type="match status" value="1"/>
</dbReference>
<accession>A0A561QBT9</accession>
<feature type="region of interest" description="Disordered" evidence="1">
    <location>
        <begin position="20"/>
        <end position="55"/>
    </location>
</feature>
<keyword evidence="3" id="KW-1185">Reference proteome</keyword>
<dbReference type="OrthoDB" id="9811127at2"/>
<evidence type="ECO:0000313" key="2">
    <source>
        <dbReference type="EMBL" id="TWF47803.1"/>
    </source>
</evidence>
<proteinExistence type="predicted"/>
<evidence type="ECO:0000256" key="1">
    <source>
        <dbReference type="SAM" id="MobiDB-lite"/>
    </source>
</evidence>
<sequence length="55" mass="6443">MEAERDDWVAQRAYELWEQAGHPNGQDHDHWVQASAEWEDNRATSSKASWDDEAE</sequence>
<dbReference type="InterPro" id="IPR021327">
    <property type="entry name" value="DUF2934"/>
</dbReference>
<name>A0A561QBT9_9HYPH</name>
<dbReference type="RefSeq" id="WP_145642076.1">
    <property type="nucleotide sequence ID" value="NZ_VIWP01000010.1"/>
</dbReference>
<dbReference type="Proteomes" id="UP000320653">
    <property type="component" value="Unassembled WGS sequence"/>
</dbReference>
<organism evidence="2 3">
    <name type="scientific">Neorhizobium alkalisoli</name>
    <dbReference type="NCBI Taxonomy" id="528178"/>
    <lineage>
        <taxon>Bacteria</taxon>
        <taxon>Pseudomonadati</taxon>
        <taxon>Pseudomonadota</taxon>
        <taxon>Alphaproteobacteria</taxon>
        <taxon>Hyphomicrobiales</taxon>
        <taxon>Rhizobiaceae</taxon>
        <taxon>Rhizobium/Agrobacterium group</taxon>
        <taxon>Neorhizobium</taxon>
    </lineage>
</organism>
<gene>
    <name evidence="2" type="ORF">FHW37_110100</name>
</gene>
<evidence type="ECO:0000313" key="3">
    <source>
        <dbReference type="Proteomes" id="UP000320653"/>
    </source>
</evidence>
<dbReference type="AlphaFoldDB" id="A0A561QBT9"/>
<reference evidence="2 3" key="1">
    <citation type="submission" date="2019-06" db="EMBL/GenBank/DDBJ databases">
        <title>Sorghum-associated microbial communities from plants grown in Nebraska, USA.</title>
        <authorList>
            <person name="Schachtman D."/>
        </authorList>
    </citation>
    <scope>NUCLEOTIDE SEQUENCE [LARGE SCALE GENOMIC DNA]</scope>
    <source>
        <strain evidence="2 3">1225</strain>
    </source>
</reference>
<dbReference type="EMBL" id="VIWP01000010">
    <property type="protein sequence ID" value="TWF47803.1"/>
    <property type="molecule type" value="Genomic_DNA"/>
</dbReference>
<protein>
    <submittedName>
        <fullName evidence="2">DUF2934 family protein</fullName>
    </submittedName>
</protein>
<comment type="caution">
    <text evidence="2">The sequence shown here is derived from an EMBL/GenBank/DDBJ whole genome shotgun (WGS) entry which is preliminary data.</text>
</comment>